<protein>
    <submittedName>
        <fullName evidence="2">Tellurite resistance protein TerB</fullName>
    </submittedName>
</protein>
<dbReference type="InterPro" id="IPR029024">
    <property type="entry name" value="TerB-like"/>
</dbReference>
<comment type="caution">
    <text evidence="2">The sequence shown here is derived from an EMBL/GenBank/DDBJ whole genome shotgun (WGS) entry which is preliminary data.</text>
</comment>
<proteinExistence type="predicted"/>
<dbReference type="RefSeq" id="WP_069294795.1">
    <property type="nucleotide sequence ID" value="NZ_MCRI01000001.1"/>
</dbReference>
<feature type="domain" description="Co-chaperone DjlA N-terminal" evidence="1">
    <location>
        <begin position="28"/>
        <end position="144"/>
    </location>
</feature>
<dbReference type="SUPFAM" id="SSF158682">
    <property type="entry name" value="TerB-like"/>
    <property type="match status" value="1"/>
</dbReference>
<organism evidence="2 3">
    <name type="scientific">Methylophaga muralis</name>
    <dbReference type="NCBI Taxonomy" id="291169"/>
    <lineage>
        <taxon>Bacteria</taxon>
        <taxon>Pseudomonadati</taxon>
        <taxon>Pseudomonadota</taxon>
        <taxon>Gammaproteobacteria</taxon>
        <taxon>Thiotrichales</taxon>
        <taxon>Piscirickettsiaceae</taxon>
        <taxon>Methylophaga</taxon>
    </lineage>
</organism>
<evidence type="ECO:0000313" key="3">
    <source>
        <dbReference type="Proteomes" id="UP000094379"/>
    </source>
</evidence>
<reference evidence="2 3" key="1">
    <citation type="submission" date="2016-07" db="EMBL/GenBank/DDBJ databases">
        <title>Draft Genome Sequence of Methylophaga muralis Bur 1.</title>
        <authorList>
            <person name="Vasilenko O.V."/>
            <person name="Doronina N.V."/>
            <person name="Shmareva M.N."/>
            <person name="Tarlachkov S.V."/>
            <person name="Mustakhimov I."/>
            <person name="Trotsenko Y.A."/>
        </authorList>
    </citation>
    <scope>NUCLEOTIDE SEQUENCE [LARGE SCALE GENOMIC DNA]</scope>
    <source>
        <strain evidence="2 3">Bur 1</strain>
    </source>
</reference>
<dbReference type="STRING" id="291169.A9E74_00192"/>
<accession>A0A1E3GVZ5</accession>
<gene>
    <name evidence="2" type="ORF">A9E74_00192</name>
</gene>
<dbReference type="CDD" id="cd07313">
    <property type="entry name" value="terB_like_2"/>
    <property type="match status" value="1"/>
</dbReference>
<dbReference type="Gene3D" id="1.10.3680.10">
    <property type="entry name" value="TerB-like"/>
    <property type="match status" value="1"/>
</dbReference>
<dbReference type="InterPro" id="IPR007791">
    <property type="entry name" value="DjlA_N"/>
</dbReference>
<name>A0A1E3GVZ5_9GAMM</name>
<dbReference type="Proteomes" id="UP000094379">
    <property type="component" value="Unassembled WGS sequence"/>
</dbReference>
<sequence length="151" mass="17303">MLDKLKQLLQRELLDDEDTGDAAHLSVRLAAASLMVEVIAADYHFKDEERDMLLAIFQKRFSLDKTAAESLLAEAEKAHKSATDYFAFTSEINRRYSQKKKIELIHILWQLANADHEIHQIEQHVIRRISNLLHVEHSDYIAAKLAATGHS</sequence>
<evidence type="ECO:0000259" key="1">
    <source>
        <dbReference type="Pfam" id="PF05099"/>
    </source>
</evidence>
<dbReference type="EMBL" id="MCRI01000001">
    <property type="protein sequence ID" value="ODN68220.1"/>
    <property type="molecule type" value="Genomic_DNA"/>
</dbReference>
<keyword evidence="3" id="KW-1185">Reference proteome</keyword>
<dbReference type="Pfam" id="PF05099">
    <property type="entry name" value="TerB"/>
    <property type="match status" value="1"/>
</dbReference>
<evidence type="ECO:0000313" key="2">
    <source>
        <dbReference type="EMBL" id="ODN68220.1"/>
    </source>
</evidence>
<dbReference type="AlphaFoldDB" id="A0A1E3GVZ5"/>
<dbReference type="PATRIC" id="fig|291169.3.peg.195"/>